<dbReference type="GeneTree" id="ENSGT00730000112371"/>
<sequence>MGGKLSRKRKGYDVSDPKDKKDEAAATPAGAEESAKVEDGAPPTAAEVPAQADSKRMFSLEMRRTDRN</sequence>
<feature type="compositionally biased region" description="Basic residues" evidence="1">
    <location>
        <begin position="1"/>
        <end position="10"/>
    </location>
</feature>
<dbReference type="AlphaFoldDB" id="A0AAQ5YW98"/>
<organism evidence="2 3">
    <name type="scientific">Amphiprion ocellaris</name>
    <name type="common">Clown anemonefish</name>
    <dbReference type="NCBI Taxonomy" id="80972"/>
    <lineage>
        <taxon>Eukaryota</taxon>
        <taxon>Metazoa</taxon>
        <taxon>Chordata</taxon>
        <taxon>Craniata</taxon>
        <taxon>Vertebrata</taxon>
        <taxon>Euteleostomi</taxon>
        <taxon>Actinopterygii</taxon>
        <taxon>Neopterygii</taxon>
        <taxon>Teleostei</taxon>
        <taxon>Neoteleostei</taxon>
        <taxon>Acanthomorphata</taxon>
        <taxon>Ovalentaria</taxon>
        <taxon>Pomacentridae</taxon>
        <taxon>Amphiprion</taxon>
    </lineage>
</organism>
<keyword evidence="3" id="KW-1185">Reference proteome</keyword>
<name>A0AAQ5YW98_AMPOC</name>
<dbReference type="Proteomes" id="UP001501940">
    <property type="component" value="Chromosome 1"/>
</dbReference>
<protein>
    <submittedName>
        <fullName evidence="2">Uncharacterized protein</fullName>
    </submittedName>
</protein>
<feature type="compositionally biased region" description="Basic and acidic residues" evidence="1">
    <location>
        <begin position="11"/>
        <end position="24"/>
    </location>
</feature>
<reference evidence="2" key="3">
    <citation type="submission" date="2025-09" db="UniProtKB">
        <authorList>
            <consortium name="Ensembl"/>
        </authorList>
    </citation>
    <scope>IDENTIFICATION</scope>
</reference>
<evidence type="ECO:0000313" key="3">
    <source>
        <dbReference type="Proteomes" id="UP001501940"/>
    </source>
</evidence>
<accession>A0AAQ5YW98</accession>
<reference evidence="2 3" key="1">
    <citation type="submission" date="2022-01" db="EMBL/GenBank/DDBJ databases">
        <title>A chromosome-scale genome assembly of the false clownfish, Amphiprion ocellaris.</title>
        <authorList>
            <person name="Ryu T."/>
        </authorList>
    </citation>
    <scope>NUCLEOTIDE SEQUENCE [LARGE SCALE GENOMIC DNA]</scope>
</reference>
<feature type="region of interest" description="Disordered" evidence="1">
    <location>
        <begin position="1"/>
        <end position="68"/>
    </location>
</feature>
<dbReference type="Pfam" id="PF05466">
    <property type="entry name" value="BASP1"/>
    <property type="match status" value="1"/>
</dbReference>
<evidence type="ECO:0000313" key="2">
    <source>
        <dbReference type="Ensembl" id="ENSAOCP00000057124.1"/>
    </source>
</evidence>
<proteinExistence type="predicted"/>
<dbReference type="Ensembl" id="ENSAOCT00000046278.1">
    <property type="protein sequence ID" value="ENSAOCP00000057124.1"/>
    <property type="gene ID" value="ENSAOCG00000031427.1"/>
</dbReference>
<evidence type="ECO:0000256" key="1">
    <source>
        <dbReference type="SAM" id="MobiDB-lite"/>
    </source>
</evidence>
<feature type="compositionally biased region" description="Basic and acidic residues" evidence="1">
    <location>
        <begin position="53"/>
        <end position="68"/>
    </location>
</feature>
<reference evidence="2" key="2">
    <citation type="submission" date="2025-08" db="UniProtKB">
        <authorList>
            <consortium name="Ensembl"/>
        </authorList>
    </citation>
    <scope>IDENTIFICATION</scope>
</reference>
<dbReference type="InterPro" id="IPR008408">
    <property type="entry name" value="BASP1"/>
</dbReference>